<dbReference type="AlphaFoldDB" id="A0A109DDC0"/>
<evidence type="ECO:0000313" key="2">
    <source>
        <dbReference type="EMBL" id="KWU03377.1"/>
    </source>
</evidence>
<organism evidence="2 3">
    <name type="scientific">Lactobacillus crispatus</name>
    <dbReference type="NCBI Taxonomy" id="47770"/>
    <lineage>
        <taxon>Bacteria</taxon>
        <taxon>Bacillati</taxon>
        <taxon>Bacillota</taxon>
        <taxon>Bacilli</taxon>
        <taxon>Lactobacillales</taxon>
        <taxon>Lactobacillaceae</taxon>
        <taxon>Lactobacillus</taxon>
    </lineage>
</organism>
<reference evidence="2 3" key="1">
    <citation type="journal article" date="2016" name="Microbiology (Mosc.)">
        <title>Comparison of Lactobacillus crispatus isolates from Lactobacillus-dominated vaginal microbiomes with isolates from microbiomes containing bacterial vaginosis-associated bacteria.</title>
        <authorList>
            <person name="Abdelmaksoud A.A."/>
            <person name="Koparde V.N."/>
            <person name="Sheth N.U."/>
            <person name="Serrano M.G."/>
            <person name="Glascock A.L."/>
            <person name="Fettweis J.M."/>
            <person name="Strauss Iii J.F."/>
            <person name="Buck G.A."/>
            <person name="Jefferson K.K."/>
        </authorList>
    </citation>
    <scope>NUCLEOTIDE SEQUENCE [LARGE SCALE GENOMIC DNA]</scope>
    <source>
        <strain evidence="2 3">VMC3</strain>
    </source>
</reference>
<keyword evidence="1" id="KW-0812">Transmembrane</keyword>
<dbReference type="PATRIC" id="fig|47770.28.peg.992"/>
<accession>A0A109DDC0</accession>
<evidence type="ECO:0000256" key="1">
    <source>
        <dbReference type="SAM" id="Phobius"/>
    </source>
</evidence>
<feature type="transmembrane region" description="Helical" evidence="1">
    <location>
        <begin position="6"/>
        <end position="26"/>
    </location>
</feature>
<dbReference type="RefSeq" id="WP_060462284.1">
    <property type="nucleotide sequence ID" value="NZ_AP025162.1"/>
</dbReference>
<dbReference type="Proteomes" id="UP000067598">
    <property type="component" value="Unassembled WGS sequence"/>
</dbReference>
<evidence type="ECO:0000313" key="3">
    <source>
        <dbReference type="Proteomes" id="UP000067598"/>
    </source>
</evidence>
<name>A0A109DDC0_9LACO</name>
<keyword evidence="1" id="KW-0472">Membrane</keyword>
<keyword evidence="1" id="KW-1133">Transmembrane helix</keyword>
<proteinExistence type="predicted"/>
<protein>
    <submittedName>
        <fullName evidence="2">Uncharacterized protein</fullName>
    </submittedName>
</protein>
<comment type="caution">
    <text evidence="2">The sequence shown here is derived from an EMBL/GenBank/DDBJ whole genome shotgun (WGS) entry which is preliminary data.</text>
</comment>
<dbReference type="EMBL" id="LJGP01000029">
    <property type="protein sequence ID" value="KWU03377.1"/>
    <property type="molecule type" value="Genomic_DNA"/>
</dbReference>
<sequence>MNAMKNTVISIIMIIVIVIALCWLVTIPQVMRNKTSDGYQLIKFTRKSTKAYPHFWQVYWRQALLNILDVLAFFGDNYS</sequence>
<gene>
    <name evidence="2" type="ORF">AEL95_07745</name>
</gene>